<dbReference type="Gene3D" id="6.10.250.2540">
    <property type="match status" value="1"/>
</dbReference>
<feature type="compositionally biased region" description="Polar residues" evidence="1">
    <location>
        <begin position="1"/>
        <end position="15"/>
    </location>
</feature>
<reference evidence="2" key="1">
    <citation type="submission" date="2020-06" db="EMBL/GenBank/DDBJ databases">
        <authorList>
            <consortium name="Plant Systems Biology data submission"/>
        </authorList>
    </citation>
    <scope>NUCLEOTIDE SEQUENCE</scope>
    <source>
        <strain evidence="2">D6</strain>
    </source>
</reference>
<evidence type="ECO:0000256" key="1">
    <source>
        <dbReference type="SAM" id="MobiDB-lite"/>
    </source>
</evidence>
<dbReference type="Proteomes" id="UP001153069">
    <property type="component" value="Unassembled WGS sequence"/>
</dbReference>
<sequence length="358" mass="38628">MTNRQPLAETTNSTRGLGGSGWNGGGPPSIADLLKVMNERFDRVDERFDRVDERFDRVEFTLNPMSCDNFHAIPVIGAEAHTLTEGKQATYTWFDYGGTCCIVCAAHCAIPIATTGNCMFIELPQAITMLGVEGIYLVDPYNPDFKNPLPVHKDLIVIKVKSPPPSGRTLPQFTKVTQEKAKQPRRTRIVGRGLGSVVSSRDGTLVSTSNVESGGHLRFLLDQGEPGDSGTLLLVKDELGGFHARAIFCGIQAGLTPQHSRRGQATILPPLDCLTWLPVDPFQMNATGTVNVTCGVKADATIYLKNLNCSAIAKVAFGLNAVDLKDSNGTVKHGVFVSVAQQINYVGAADHYAMNGQL</sequence>
<comment type="caution">
    <text evidence="2">The sequence shown here is derived from an EMBL/GenBank/DDBJ whole genome shotgun (WGS) entry which is preliminary data.</text>
</comment>
<feature type="region of interest" description="Disordered" evidence="1">
    <location>
        <begin position="1"/>
        <end position="25"/>
    </location>
</feature>
<evidence type="ECO:0000313" key="2">
    <source>
        <dbReference type="EMBL" id="CAB9517007.1"/>
    </source>
</evidence>
<name>A0A9N8E9I9_9STRA</name>
<organism evidence="2 3">
    <name type="scientific">Seminavis robusta</name>
    <dbReference type="NCBI Taxonomy" id="568900"/>
    <lineage>
        <taxon>Eukaryota</taxon>
        <taxon>Sar</taxon>
        <taxon>Stramenopiles</taxon>
        <taxon>Ochrophyta</taxon>
        <taxon>Bacillariophyta</taxon>
        <taxon>Bacillariophyceae</taxon>
        <taxon>Bacillariophycidae</taxon>
        <taxon>Naviculales</taxon>
        <taxon>Naviculaceae</taxon>
        <taxon>Seminavis</taxon>
    </lineage>
</organism>
<evidence type="ECO:0000313" key="3">
    <source>
        <dbReference type="Proteomes" id="UP001153069"/>
    </source>
</evidence>
<protein>
    <submittedName>
        <fullName evidence="2">Uncharacterized protein</fullName>
    </submittedName>
</protein>
<keyword evidence="3" id="KW-1185">Reference proteome</keyword>
<dbReference type="EMBL" id="CAICTM010000820">
    <property type="protein sequence ID" value="CAB9517007.1"/>
    <property type="molecule type" value="Genomic_DNA"/>
</dbReference>
<proteinExistence type="predicted"/>
<gene>
    <name evidence="2" type="ORF">SEMRO_821_G207410.1</name>
</gene>
<accession>A0A9N8E9I9</accession>
<dbReference type="AlphaFoldDB" id="A0A9N8E9I9"/>
<feature type="compositionally biased region" description="Gly residues" evidence="1">
    <location>
        <begin position="16"/>
        <end position="25"/>
    </location>
</feature>